<dbReference type="InterPro" id="IPR020846">
    <property type="entry name" value="MFS_dom"/>
</dbReference>
<dbReference type="GO" id="GO:0022857">
    <property type="term" value="F:transmembrane transporter activity"/>
    <property type="evidence" value="ECO:0007669"/>
    <property type="project" value="InterPro"/>
</dbReference>
<feature type="transmembrane region" description="Helical" evidence="6">
    <location>
        <begin position="230"/>
        <end position="251"/>
    </location>
</feature>
<dbReference type="Proteomes" id="UP000238701">
    <property type="component" value="Unassembled WGS sequence"/>
</dbReference>
<feature type="transmembrane region" description="Helical" evidence="6">
    <location>
        <begin position="378"/>
        <end position="401"/>
    </location>
</feature>
<feature type="transmembrane region" description="Helical" evidence="6">
    <location>
        <begin position="320"/>
        <end position="341"/>
    </location>
</feature>
<name>A0A2U3KW50_9BACT</name>
<dbReference type="EMBL" id="OMOD01000145">
    <property type="protein sequence ID" value="SPF43853.1"/>
    <property type="molecule type" value="Genomic_DNA"/>
</dbReference>
<feature type="transmembrane region" description="Helical" evidence="6">
    <location>
        <begin position="7"/>
        <end position="29"/>
    </location>
</feature>
<protein>
    <submittedName>
        <fullName evidence="8">Major facilitator superfamily (MFS) transporter</fullName>
    </submittedName>
</protein>
<keyword evidence="3 6" id="KW-0812">Transmembrane</keyword>
<feature type="transmembrane region" description="Helical" evidence="6">
    <location>
        <begin position="271"/>
        <end position="289"/>
    </location>
</feature>
<dbReference type="Pfam" id="PF07690">
    <property type="entry name" value="MFS_1"/>
    <property type="match status" value="1"/>
</dbReference>
<evidence type="ECO:0000256" key="4">
    <source>
        <dbReference type="ARBA" id="ARBA00022989"/>
    </source>
</evidence>
<feature type="transmembrane region" description="Helical" evidence="6">
    <location>
        <begin position="128"/>
        <end position="150"/>
    </location>
</feature>
<accession>A0A2U3KW50</accession>
<dbReference type="InterPro" id="IPR036259">
    <property type="entry name" value="MFS_trans_sf"/>
</dbReference>
<keyword evidence="4 6" id="KW-1133">Transmembrane helix</keyword>
<dbReference type="GO" id="GO:0005886">
    <property type="term" value="C:plasma membrane"/>
    <property type="evidence" value="ECO:0007669"/>
    <property type="project" value="UniProtKB-SubCell"/>
</dbReference>
<dbReference type="Gene3D" id="1.20.1250.20">
    <property type="entry name" value="MFS general substrate transporter like domains"/>
    <property type="match status" value="2"/>
</dbReference>
<dbReference type="InterPro" id="IPR050375">
    <property type="entry name" value="MFS_TsgA-like"/>
</dbReference>
<feature type="transmembrane region" description="Helical" evidence="6">
    <location>
        <begin position="353"/>
        <end position="372"/>
    </location>
</feature>
<evidence type="ECO:0000256" key="1">
    <source>
        <dbReference type="ARBA" id="ARBA00004429"/>
    </source>
</evidence>
<evidence type="ECO:0000313" key="8">
    <source>
        <dbReference type="EMBL" id="SPF43853.1"/>
    </source>
</evidence>
<proteinExistence type="predicted"/>
<dbReference type="InterPro" id="IPR011701">
    <property type="entry name" value="MFS"/>
</dbReference>
<dbReference type="PROSITE" id="PS50850">
    <property type="entry name" value="MFS"/>
    <property type="match status" value="1"/>
</dbReference>
<reference evidence="9" key="1">
    <citation type="submission" date="2018-02" db="EMBL/GenBank/DDBJ databases">
        <authorList>
            <person name="Hausmann B."/>
        </authorList>
    </citation>
    <scope>NUCLEOTIDE SEQUENCE [LARGE SCALE GENOMIC DNA]</scope>
    <source>
        <strain evidence="9">Peat soil MAG SbA1</strain>
    </source>
</reference>
<feature type="transmembrane region" description="Helical" evidence="6">
    <location>
        <begin position="296"/>
        <end position="314"/>
    </location>
</feature>
<feature type="transmembrane region" description="Helical" evidence="6">
    <location>
        <begin position="96"/>
        <end position="116"/>
    </location>
</feature>
<dbReference type="SUPFAM" id="SSF103473">
    <property type="entry name" value="MFS general substrate transporter"/>
    <property type="match status" value="1"/>
</dbReference>
<evidence type="ECO:0000256" key="3">
    <source>
        <dbReference type="ARBA" id="ARBA00022692"/>
    </source>
</evidence>
<keyword evidence="5 6" id="KW-0472">Membrane</keyword>
<sequence>MARNRTMVGLVFLTFFVMSLVTNILNSLIPDIISSYSVTLAAAAFLNFAFFIAYGVMSVPAGFWVERFTEKPVMIVAFMAATAGALSFAVHPTYSVALRSFFVIGAGMATLQVTINPLLRVAGGEEHFAFNSALAQLIFGSASFLSPYLYSYLVLNLGQSSPKNNLFLSILAKLTPRALPWASIYWIFAVLTALMIVLLGFLRFPKVEHTADESAGSLEMYTSLLRRPMVWAFFLCVFAYVACEQGTANWISKFLSVYHGYDPHTTGATAVSWFWGLLTAGCFIGMGLLKLFDSRRVLIGFSVGALLCLTAALFGPSRVALYAFPCVGLFASIMWPVLVSLALNSVSEHHGPFAGILSTGIMGGAVGPVIIGRLGDHFGLRAGLCFLYVTFSCVLSVGFWARPLISNATVQLKKATTEPGA</sequence>
<feature type="transmembrane region" description="Helical" evidence="6">
    <location>
        <begin position="72"/>
        <end position="90"/>
    </location>
</feature>
<feature type="transmembrane region" description="Helical" evidence="6">
    <location>
        <begin position="41"/>
        <end position="65"/>
    </location>
</feature>
<evidence type="ECO:0000313" key="9">
    <source>
        <dbReference type="Proteomes" id="UP000238701"/>
    </source>
</evidence>
<dbReference type="PANTHER" id="PTHR43702">
    <property type="entry name" value="L-FUCOSE-PROTON SYMPORTER"/>
    <property type="match status" value="1"/>
</dbReference>
<feature type="transmembrane region" description="Helical" evidence="6">
    <location>
        <begin position="183"/>
        <end position="202"/>
    </location>
</feature>
<evidence type="ECO:0000259" key="7">
    <source>
        <dbReference type="PROSITE" id="PS50850"/>
    </source>
</evidence>
<dbReference type="AlphaFoldDB" id="A0A2U3KW50"/>
<keyword evidence="2" id="KW-1003">Cell membrane</keyword>
<dbReference type="PANTHER" id="PTHR43702:SF12">
    <property type="entry name" value="N-ACETYL GLUCOSAMINE TRANSPORTER NAGP"/>
    <property type="match status" value="1"/>
</dbReference>
<dbReference type="OrthoDB" id="9795150at2"/>
<organism evidence="8 9">
    <name type="scientific">Candidatus Sulfotelmatobacter kueseliae</name>
    <dbReference type="NCBI Taxonomy" id="2042962"/>
    <lineage>
        <taxon>Bacteria</taxon>
        <taxon>Pseudomonadati</taxon>
        <taxon>Acidobacteriota</taxon>
        <taxon>Terriglobia</taxon>
        <taxon>Terriglobales</taxon>
        <taxon>Candidatus Korobacteraceae</taxon>
        <taxon>Candidatus Sulfotelmatobacter</taxon>
    </lineage>
</organism>
<evidence type="ECO:0000256" key="6">
    <source>
        <dbReference type="SAM" id="Phobius"/>
    </source>
</evidence>
<comment type="subcellular location">
    <subcellularLocation>
        <location evidence="1">Cell inner membrane</location>
        <topology evidence="1">Multi-pass membrane protein</topology>
    </subcellularLocation>
</comment>
<evidence type="ECO:0000256" key="5">
    <source>
        <dbReference type="ARBA" id="ARBA00023136"/>
    </source>
</evidence>
<gene>
    <name evidence="8" type="ORF">SBA1_500005</name>
</gene>
<feature type="domain" description="Major facilitator superfamily (MFS) profile" evidence="7">
    <location>
        <begin position="7"/>
        <end position="410"/>
    </location>
</feature>
<evidence type="ECO:0000256" key="2">
    <source>
        <dbReference type="ARBA" id="ARBA00022475"/>
    </source>
</evidence>